<dbReference type="AlphaFoldDB" id="A0A372NQR7"/>
<sequence length="120" mass="13195">MERADEYSTSPGELDCRQKAALLHQLCPGGIADFVSFLYERAELTEECSDSLDPAPASMAAEIKRHSDEYGDRLVTRVDLFSSQLFSDDVAAYSITAMIAYAAVTAADKKLCRGILFLFT</sequence>
<dbReference type="EMBL" id="QWDC01000003">
    <property type="protein sequence ID" value="RFZ91274.1"/>
    <property type="molecule type" value="Genomic_DNA"/>
</dbReference>
<evidence type="ECO:0000313" key="1">
    <source>
        <dbReference type="EMBL" id="RFZ91274.1"/>
    </source>
</evidence>
<name>A0A372NQR7_9SPHI</name>
<reference evidence="1 2" key="1">
    <citation type="submission" date="2018-08" db="EMBL/GenBank/DDBJ databases">
        <title>Mucilaginibacter sp. MYSH2.</title>
        <authorList>
            <person name="Seo T."/>
        </authorList>
    </citation>
    <scope>NUCLEOTIDE SEQUENCE [LARGE SCALE GENOMIC DNA]</scope>
    <source>
        <strain evidence="1 2">MYSH2</strain>
    </source>
</reference>
<evidence type="ECO:0000313" key="2">
    <source>
        <dbReference type="Proteomes" id="UP000264217"/>
    </source>
</evidence>
<proteinExistence type="predicted"/>
<comment type="caution">
    <text evidence="1">The sequence shown here is derived from an EMBL/GenBank/DDBJ whole genome shotgun (WGS) entry which is preliminary data.</text>
</comment>
<gene>
    <name evidence="1" type="ORF">D0C36_20290</name>
</gene>
<accession>A0A372NQR7</accession>
<organism evidence="1 2">
    <name type="scientific">Mucilaginibacter conchicola</name>
    <dbReference type="NCBI Taxonomy" id="2303333"/>
    <lineage>
        <taxon>Bacteria</taxon>
        <taxon>Pseudomonadati</taxon>
        <taxon>Bacteroidota</taxon>
        <taxon>Sphingobacteriia</taxon>
        <taxon>Sphingobacteriales</taxon>
        <taxon>Sphingobacteriaceae</taxon>
        <taxon>Mucilaginibacter</taxon>
    </lineage>
</organism>
<keyword evidence="2" id="KW-1185">Reference proteome</keyword>
<dbReference type="RefSeq" id="WP_117393519.1">
    <property type="nucleotide sequence ID" value="NZ_QWDC01000003.1"/>
</dbReference>
<protein>
    <submittedName>
        <fullName evidence="1">Uncharacterized protein</fullName>
    </submittedName>
</protein>
<dbReference type="Proteomes" id="UP000264217">
    <property type="component" value="Unassembled WGS sequence"/>
</dbReference>